<sequence length="46" mass="5544">MEITKLIKLLALLYGLKEEIKKIEPEIFEEMADPDCRWDFICWSQL</sequence>
<proteinExistence type="predicted"/>
<reference evidence="1" key="1">
    <citation type="submission" date="2018-05" db="EMBL/GenBank/DDBJ databases">
        <authorList>
            <person name="Lanie J.A."/>
            <person name="Ng W.-L."/>
            <person name="Kazmierczak K.M."/>
            <person name="Andrzejewski T.M."/>
            <person name="Davidsen T.M."/>
            <person name="Wayne K.J."/>
            <person name="Tettelin H."/>
            <person name="Glass J.I."/>
            <person name="Rusch D."/>
            <person name="Podicherti R."/>
            <person name="Tsui H.-C.T."/>
            <person name="Winkler M.E."/>
        </authorList>
    </citation>
    <scope>NUCLEOTIDE SEQUENCE</scope>
</reference>
<accession>A0A382PRJ7</accession>
<feature type="non-terminal residue" evidence="1">
    <location>
        <position position="1"/>
    </location>
</feature>
<gene>
    <name evidence="1" type="ORF">METZ01_LOCUS328264</name>
</gene>
<dbReference type="EMBL" id="UINC01108933">
    <property type="protein sequence ID" value="SVC75410.1"/>
    <property type="molecule type" value="Genomic_DNA"/>
</dbReference>
<dbReference type="AlphaFoldDB" id="A0A382PRJ7"/>
<name>A0A382PRJ7_9ZZZZ</name>
<feature type="non-terminal residue" evidence="1">
    <location>
        <position position="46"/>
    </location>
</feature>
<protein>
    <submittedName>
        <fullName evidence="1">Uncharacterized protein</fullName>
    </submittedName>
</protein>
<evidence type="ECO:0000313" key="1">
    <source>
        <dbReference type="EMBL" id="SVC75410.1"/>
    </source>
</evidence>
<organism evidence="1">
    <name type="scientific">marine metagenome</name>
    <dbReference type="NCBI Taxonomy" id="408172"/>
    <lineage>
        <taxon>unclassified sequences</taxon>
        <taxon>metagenomes</taxon>
        <taxon>ecological metagenomes</taxon>
    </lineage>
</organism>